<evidence type="ECO:0000256" key="1">
    <source>
        <dbReference type="ARBA" id="ARBA00022729"/>
    </source>
</evidence>
<protein>
    <submittedName>
        <fullName evidence="3">DUF4174 domain-containing protein</fullName>
    </submittedName>
</protein>
<evidence type="ECO:0000313" key="3">
    <source>
        <dbReference type="EMBL" id="TDE16864.1"/>
    </source>
</evidence>
<dbReference type="RefSeq" id="WP_131958396.1">
    <property type="nucleotide sequence ID" value="NZ_SMFL01000003.1"/>
</dbReference>
<evidence type="ECO:0000259" key="2">
    <source>
        <dbReference type="Pfam" id="PF13778"/>
    </source>
</evidence>
<dbReference type="OrthoDB" id="7362103at2"/>
<dbReference type="Pfam" id="PF13778">
    <property type="entry name" value="DUF4174"/>
    <property type="match status" value="1"/>
</dbReference>
<feature type="domain" description="DUF4174" evidence="2">
    <location>
        <begin position="15"/>
        <end position="113"/>
    </location>
</feature>
<accession>A0A4R5DW84</accession>
<reference evidence="3 4" key="1">
    <citation type="submission" date="2019-03" db="EMBL/GenBank/DDBJ databases">
        <title>Dyadobacter AR-3-6 sp. nov., isolated from arctic soil.</title>
        <authorList>
            <person name="Chaudhary D.K."/>
        </authorList>
    </citation>
    <scope>NUCLEOTIDE SEQUENCE [LARGE SCALE GENOMIC DNA]</scope>
    <source>
        <strain evidence="3 4">AR-3-6</strain>
    </source>
</reference>
<comment type="caution">
    <text evidence="3">The sequence shown here is derived from an EMBL/GenBank/DDBJ whole genome shotgun (WGS) entry which is preliminary data.</text>
</comment>
<name>A0A4R5DW84_9BACT</name>
<keyword evidence="1" id="KW-0732">Signal</keyword>
<gene>
    <name evidence="3" type="ORF">E0F88_11645</name>
</gene>
<sequence>MKLLILLFLFMSVDQPRKVLLFYKEDGKVLYDRQIADLQKQKGGLAERDIEISSFPYSAQTASVWAKNKIDKDSAFTFILIGRDGGEKYRSVMLVTAVTLFGQIDAMPMRRSEVRRK</sequence>
<dbReference type="AlphaFoldDB" id="A0A4R5DW84"/>
<organism evidence="3 4">
    <name type="scientific">Dyadobacter psychrotolerans</name>
    <dbReference type="NCBI Taxonomy" id="2541721"/>
    <lineage>
        <taxon>Bacteria</taxon>
        <taxon>Pseudomonadati</taxon>
        <taxon>Bacteroidota</taxon>
        <taxon>Cytophagia</taxon>
        <taxon>Cytophagales</taxon>
        <taxon>Spirosomataceae</taxon>
        <taxon>Dyadobacter</taxon>
    </lineage>
</organism>
<dbReference type="Proteomes" id="UP000294850">
    <property type="component" value="Unassembled WGS sequence"/>
</dbReference>
<proteinExistence type="predicted"/>
<dbReference type="EMBL" id="SMFL01000003">
    <property type="protein sequence ID" value="TDE16864.1"/>
    <property type="molecule type" value="Genomic_DNA"/>
</dbReference>
<keyword evidence="4" id="KW-1185">Reference proteome</keyword>
<dbReference type="InterPro" id="IPR025232">
    <property type="entry name" value="DUF4174"/>
</dbReference>
<evidence type="ECO:0000313" key="4">
    <source>
        <dbReference type="Proteomes" id="UP000294850"/>
    </source>
</evidence>